<dbReference type="InterPro" id="IPR058624">
    <property type="entry name" value="MdtA-like_HH"/>
</dbReference>
<dbReference type="PANTHER" id="PTHR30469:SF33">
    <property type="entry name" value="SLR1207 PROTEIN"/>
    <property type="match status" value="1"/>
</dbReference>
<proteinExistence type="inferred from homology"/>
<evidence type="ECO:0000259" key="8">
    <source>
        <dbReference type="Pfam" id="PF25990"/>
    </source>
</evidence>
<dbReference type="Gene3D" id="2.40.30.170">
    <property type="match status" value="1"/>
</dbReference>
<keyword evidence="4" id="KW-1133">Transmembrane helix</keyword>
<evidence type="ECO:0000259" key="6">
    <source>
        <dbReference type="Pfam" id="PF25917"/>
    </source>
</evidence>
<evidence type="ECO:0000256" key="4">
    <source>
        <dbReference type="SAM" id="Phobius"/>
    </source>
</evidence>
<evidence type="ECO:0000313" key="9">
    <source>
        <dbReference type="EMBL" id="CUV66372.1"/>
    </source>
</evidence>
<dbReference type="GO" id="GO:1990281">
    <property type="term" value="C:efflux pump complex"/>
    <property type="evidence" value="ECO:0007669"/>
    <property type="project" value="TreeGrafter"/>
</dbReference>
<dbReference type="Pfam" id="PF25876">
    <property type="entry name" value="HH_MFP_RND"/>
    <property type="match status" value="1"/>
</dbReference>
<keyword evidence="4" id="KW-0472">Membrane</keyword>
<dbReference type="EMBL" id="FAXN01000084">
    <property type="protein sequence ID" value="CUV66372.1"/>
    <property type="molecule type" value="Genomic_DNA"/>
</dbReference>
<evidence type="ECO:0000256" key="3">
    <source>
        <dbReference type="ARBA" id="ARBA00022448"/>
    </source>
</evidence>
<dbReference type="SUPFAM" id="SSF111369">
    <property type="entry name" value="HlyD-like secretion proteins"/>
    <property type="match status" value="1"/>
</dbReference>
<feature type="domain" description="YknX-like beta-barrel" evidence="8">
    <location>
        <begin position="215"/>
        <end position="301"/>
    </location>
</feature>
<feature type="domain" description="Multidrug resistance protein MdtA-like alpha-helical hairpin" evidence="5">
    <location>
        <begin position="106"/>
        <end position="175"/>
    </location>
</feature>
<dbReference type="InterPro" id="IPR058627">
    <property type="entry name" value="MdtA-like_C"/>
</dbReference>
<dbReference type="Gene3D" id="2.40.50.100">
    <property type="match status" value="1"/>
</dbReference>
<dbReference type="PANTHER" id="PTHR30469">
    <property type="entry name" value="MULTIDRUG RESISTANCE PROTEIN MDTA"/>
    <property type="match status" value="1"/>
</dbReference>
<protein>
    <submittedName>
        <fullName evidence="9">Efflux transporter MFP subunit</fullName>
    </submittedName>
</protein>
<keyword evidence="4" id="KW-0812">Transmembrane</keyword>
<dbReference type="AlphaFoldDB" id="A0A0S4XPY0"/>
<feature type="transmembrane region" description="Helical" evidence="4">
    <location>
        <begin position="12"/>
        <end position="33"/>
    </location>
</feature>
<dbReference type="InterPro" id="IPR006143">
    <property type="entry name" value="RND_pump_MFP"/>
</dbReference>
<reference evidence="9" key="1">
    <citation type="submission" date="2015-11" db="EMBL/GenBank/DDBJ databases">
        <authorList>
            <person name="Zhang Y."/>
            <person name="Guo Z."/>
        </authorList>
    </citation>
    <scope>NUCLEOTIDE SEQUENCE</scope>
    <source>
        <strain evidence="9">BN30871</strain>
    </source>
</reference>
<evidence type="ECO:0000259" key="7">
    <source>
        <dbReference type="Pfam" id="PF25967"/>
    </source>
</evidence>
<evidence type="ECO:0000256" key="2">
    <source>
        <dbReference type="ARBA" id="ARBA00009477"/>
    </source>
</evidence>
<dbReference type="InterPro" id="IPR058636">
    <property type="entry name" value="Beta-barrel_YknX"/>
</dbReference>
<dbReference type="Gene3D" id="2.40.420.20">
    <property type="match status" value="1"/>
</dbReference>
<evidence type="ECO:0000256" key="1">
    <source>
        <dbReference type="ARBA" id="ARBA00004196"/>
    </source>
</evidence>
<feature type="domain" description="Multidrug resistance protein MdtA-like barrel-sandwich hybrid" evidence="6">
    <location>
        <begin position="66"/>
        <end position="207"/>
    </location>
</feature>
<gene>
    <name evidence="9" type="primary">macA</name>
    <name evidence="9" type="ORF">BN3087_80021</name>
</gene>
<organism evidence="9">
    <name type="scientific">Sulfurovum sp. enrichment culture clone C5</name>
    <dbReference type="NCBI Taxonomy" id="497650"/>
    <lineage>
        <taxon>Bacteria</taxon>
        <taxon>Pseudomonadati</taxon>
        <taxon>Campylobacterota</taxon>
        <taxon>Epsilonproteobacteria</taxon>
        <taxon>Campylobacterales</taxon>
        <taxon>Sulfurovaceae</taxon>
        <taxon>Sulfurovum</taxon>
        <taxon>environmental samples</taxon>
    </lineage>
</organism>
<accession>A0A0S4XPY0</accession>
<dbReference type="Gene3D" id="1.10.287.470">
    <property type="entry name" value="Helix hairpin bin"/>
    <property type="match status" value="1"/>
</dbReference>
<sequence length="392" mass="42236">MKKWFLELNKWLKWSILVILIALSIYLIKIFIFPSQEESSYITSKPTVMNLENTVMATGITNAYKQVSVGAQVSGQIEELKVVVGQKVKKGDILAVIDAQTQQNSYLSAKAEMASNQAALVKAKLDFDRQSQMLPSGATSKAEYDSAKASLALAKAQLDQSKLQVETSRVSLGYTKVVAPIDGVVISIAVEQGQTVNANQSTPTILVLAQIDKIIIKSEISEADVQKLKVGMDATFTTLGNNSKEYKTKISSIDPAPTTITNVSSTNINSTADSAIYYYATMEMPNSDSQLKIGMTTQIQIISSSIKNALTIPAVALGEKNSDGLYSVKVVDENGEVKTKHIKIGLNNGINVEVKSGLSKNDNVIISEKSSTQISSSANTKVANRKMPPGGM</sequence>
<comment type="similarity">
    <text evidence="2">Belongs to the membrane fusion protein (MFP) (TC 8.A.1) family.</text>
</comment>
<dbReference type="Pfam" id="PF25967">
    <property type="entry name" value="RND-MFP_C"/>
    <property type="match status" value="1"/>
</dbReference>
<feature type="domain" description="Multidrug resistance protein MdtA-like C-terminal permuted SH3" evidence="7">
    <location>
        <begin position="308"/>
        <end position="368"/>
    </location>
</feature>
<keyword evidence="3" id="KW-0813">Transport</keyword>
<evidence type="ECO:0000259" key="5">
    <source>
        <dbReference type="Pfam" id="PF25876"/>
    </source>
</evidence>
<comment type="subcellular location">
    <subcellularLocation>
        <location evidence="1">Cell envelope</location>
    </subcellularLocation>
</comment>
<dbReference type="InterPro" id="IPR058625">
    <property type="entry name" value="MdtA-like_BSH"/>
</dbReference>
<dbReference type="GO" id="GO:0015562">
    <property type="term" value="F:efflux transmembrane transporter activity"/>
    <property type="evidence" value="ECO:0007669"/>
    <property type="project" value="TreeGrafter"/>
</dbReference>
<name>A0A0S4XPY0_9BACT</name>
<dbReference type="NCBIfam" id="TIGR01730">
    <property type="entry name" value="RND_mfp"/>
    <property type="match status" value="1"/>
</dbReference>
<dbReference type="Pfam" id="PF25917">
    <property type="entry name" value="BSH_RND"/>
    <property type="match status" value="1"/>
</dbReference>
<dbReference type="Pfam" id="PF25990">
    <property type="entry name" value="Beta-barrel_YknX"/>
    <property type="match status" value="1"/>
</dbReference>